<accession>A0ABU8W6C3</accession>
<evidence type="ECO:0000256" key="1">
    <source>
        <dbReference type="SAM" id="MobiDB-lite"/>
    </source>
</evidence>
<dbReference type="EMBL" id="JBBKZV010000019">
    <property type="protein sequence ID" value="MEJ8825094.1"/>
    <property type="molecule type" value="Genomic_DNA"/>
</dbReference>
<name>A0ABU8W6C3_9BURK</name>
<feature type="region of interest" description="Disordered" evidence="1">
    <location>
        <begin position="1"/>
        <end position="58"/>
    </location>
</feature>
<reference evidence="2 3" key="1">
    <citation type="submission" date="2024-03" db="EMBL/GenBank/DDBJ databases">
        <title>Novel species of the genus Variovorax.</title>
        <authorList>
            <person name="Liu Q."/>
            <person name="Xin Y.-H."/>
        </authorList>
    </citation>
    <scope>NUCLEOTIDE SEQUENCE [LARGE SCALE GENOMIC DNA]</scope>
    <source>
        <strain evidence="2 3">KACC 18501</strain>
    </source>
</reference>
<proteinExistence type="predicted"/>
<evidence type="ECO:0000313" key="2">
    <source>
        <dbReference type="EMBL" id="MEJ8825094.1"/>
    </source>
</evidence>
<organism evidence="2 3">
    <name type="scientific">Variovorax humicola</name>
    <dbReference type="NCBI Taxonomy" id="1769758"/>
    <lineage>
        <taxon>Bacteria</taxon>
        <taxon>Pseudomonadati</taxon>
        <taxon>Pseudomonadota</taxon>
        <taxon>Betaproteobacteria</taxon>
        <taxon>Burkholderiales</taxon>
        <taxon>Comamonadaceae</taxon>
        <taxon>Variovorax</taxon>
    </lineage>
</organism>
<evidence type="ECO:0000313" key="3">
    <source>
        <dbReference type="Proteomes" id="UP001363010"/>
    </source>
</evidence>
<protein>
    <submittedName>
        <fullName evidence="2">Uncharacterized protein</fullName>
    </submittedName>
</protein>
<keyword evidence="3" id="KW-1185">Reference proteome</keyword>
<dbReference type="Proteomes" id="UP001363010">
    <property type="component" value="Unassembled WGS sequence"/>
</dbReference>
<dbReference type="RefSeq" id="WP_340366122.1">
    <property type="nucleotide sequence ID" value="NZ_JBBKZV010000019.1"/>
</dbReference>
<sequence length="58" mass="6360">MSNNSPTRTKPGDHEEPELTQEESVPSDGKDIEGEAMMKSVHNKKLVNPDAPEDEPAD</sequence>
<gene>
    <name evidence="2" type="ORF">WKW80_24205</name>
</gene>
<comment type="caution">
    <text evidence="2">The sequence shown here is derived from an EMBL/GenBank/DDBJ whole genome shotgun (WGS) entry which is preliminary data.</text>
</comment>